<gene>
    <name evidence="2" type="ORF">M011DRAFT_396240</name>
</gene>
<evidence type="ECO:0000259" key="1">
    <source>
        <dbReference type="Pfam" id="PF06985"/>
    </source>
</evidence>
<reference evidence="2" key="1">
    <citation type="journal article" date="2020" name="Stud. Mycol.">
        <title>101 Dothideomycetes genomes: a test case for predicting lifestyles and emergence of pathogens.</title>
        <authorList>
            <person name="Haridas S."/>
            <person name="Albert R."/>
            <person name="Binder M."/>
            <person name="Bloem J."/>
            <person name="Labutti K."/>
            <person name="Salamov A."/>
            <person name="Andreopoulos B."/>
            <person name="Baker S."/>
            <person name="Barry K."/>
            <person name="Bills G."/>
            <person name="Bluhm B."/>
            <person name="Cannon C."/>
            <person name="Castanera R."/>
            <person name="Culley D."/>
            <person name="Daum C."/>
            <person name="Ezra D."/>
            <person name="Gonzalez J."/>
            <person name="Henrissat B."/>
            <person name="Kuo A."/>
            <person name="Liang C."/>
            <person name="Lipzen A."/>
            <person name="Lutzoni F."/>
            <person name="Magnuson J."/>
            <person name="Mondo S."/>
            <person name="Nolan M."/>
            <person name="Ohm R."/>
            <person name="Pangilinan J."/>
            <person name="Park H.-J."/>
            <person name="Ramirez L."/>
            <person name="Alfaro M."/>
            <person name="Sun H."/>
            <person name="Tritt A."/>
            <person name="Yoshinaga Y."/>
            <person name="Zwiers L.-H."/>
            <person name="Turgeon B."/>
            <person name="Goodwin S."/>
            <person name="Spatafora J."/>
            <person name="Crous P."/>
            <person name="Grigoriev I."/>
        </authorList>
    </citation>
    <scope>NUCLEOTIDE SEQUENCE</scope>
    <source>
        <strain evidence="2">CBS 119925</strain>
    </source>
</reference>
<dbReference type="Proteomes" id="UP000799440">
    <property type="component" value="Unassembled WGS sequence"/>
</dbReference>
<dbReference type="Pfam" id="PF06985">
    <property type="entry name" value="HET"/>
    <property type="match status" value="1"/>
</dbReference>
<evidence type="ECO:0000313" key="3">
    <source>
        <dbReference type="Proteomes" id="UP000799440"/>
    </source>
</evidence>
<dbReference type="PANTHER" id="PTHR33112">
    <property type="entry name" value="DOMAIN PROTEIN, PUTATIVE-RELATED"/>
    <property type="match status" value="1"/>
</dbReference>
<accession>A0A6A6VP59</accession>
<keyword evidence="3" id="KW-1185">Reference proteome</keyword>
<dbReference type="EMBL" id="MU006563">
    <property type="protein sequence ID" value="KAF2750957.1"/>
    <property type="molecule type" value="Genomic_DNA"/>
</dbReference>
<name>A0A6A6VP59_9PLEO</name>
<proteinExistence type="predicted"/>
<dbReference type="PANTHER" id="PTHR33112:SF13">
    <property type="entry name" value="HETEROKARYON INCOMPATIBILITY DOMAIN-CONTAINING PROTEIN"/>
    <property type="match status" value="1"/>
</dbReference>
<sequence>MSVSPTLKCVICNHFQGRWPIDGRENDHSAQGIRSHIVPSFTWNDLLHSAGTCYCCEILVEGCSKCFDHHRISIDNIEDCSLRFYYPPHIEDVDEADCDKHLVFHLHNGNKFEVEAFATDDEDCHIPDAWDYFPTLQRTSPATDSAEALATVKTWISDCKDTHSDSFCHFSEIPQLPKRVVDVGLDQSSVRLVETNGLRSQYLCLSHCWGPTQIITSLTENLEAHKRQISWEQLSKTFQEAITLTRRLGFHYIWIDSLCIIQNSATDWEIESAKMADIYSLSHLTIAATRSPNGAGGLFTSTPDVAVQGKTPAGDDYRFFFRQRIVHQLDAEMETAGFIGTEKHFPLLSRAWVYQERMLSPRVLHFGHYEIFFECKSSVACECDGITFHGSGTETAAPLVKIDYADMLEELTAAHHGIDDHAIDSRHILQSQHHVARLWRTLVTCYTALKLTMSKDRLPAIAGVARQMAAARQSPYLAGLWQDSLSDDLLWMVYAHSTFLKPRPHLRTAPTWSWASVEAVVWYGDVLTFGAIDERVSVERTARKEYSTVHQCRVEKATVDEYGMVKSGELTMSGPLTDSVLEQEMGEHEGRDIVLHYVAFPSGRRVRLKADYLLAWAGPYQALPGTKVLCLLKCTITEGTEKYSVALVLKQSIQSPGRMERIGCLKISGNHDELSAVNAKTETVVVI</sequence>
<dbReference type="AlphaFoldDB" id="A0A6A6VP59"/>
<protein>
    <submittedName>
        <fullName evidence="2">HET-domain-containing protein</fullName>
    </submittedName>
</protein>
<dbReference type="OrthoDB" id="3486565at2759"/>
<dbReference type="InterPro" id="IPR010730">
    <property type="entry name" value="HET"/>
</dbReference>
<organism evidence="2 3">
    <name type="scientific">Sporormia fimetaria CBS 119925</name>
    <dbReference type="NCBI Taxonomy" id="1340428"/>
    <lineage>
        <taxon>Eukaryota</taxon>
        <taxon>Fungi</taxon>
        <taxon>Dikarya</taxon>
        <taxon>Ascomycota</taxon>
        <taxon>Pezizomycotina</taxon>
        <taxon>Dothideomycetes</taxon>
        <taxon>Pleosporomycetidae</taxon>
        <taxon>Pleosporales</taxon>
        <taxon>Sporormiaceae</taxon>
        <taxon>Sporormia</taxon>
    </lineage>
</organism>
<feature type="domain" description="Heterokaryon incompatibility" evidence="1">
    <location>
        <begin position="202"/>
        <end position="356"/>
    </location>
</feature>
<evidence type="ECO:0000313" key="2">
    <source>
        <dbReference type="EMBL" id="KAF2750957.1"/>
    </source>
</evidence>